<evidence type="ECO:0000256" key="1">
    <source>
        <dbReference type="SAM" id="MobiDB-lite"/>
    </source>
</evidence>
<protein>
    <submittedName>
        <fullName evidence="3">Uncharacterized protein</fullName>
    </submittedName>
</protein>
<dbReference type="EMBL" id="KR697568">
    <property type="protein sequence ID" value="ALC78841.1"/>
    <property type="molecule type" value="mRNA"/>
</dbReference>
<proteinExistence type="evidence at transcript level"/>
<feature type="region of interest" description="Disordered" evidence="1">
    <location>
        <begin position="18"/>
        <end position="51"/>
    </location>
</feature>
<feature type="signal peptide" evidence="2">
    <location>
        <begin position="1"/>
        <end position="18"/>
    </location>
</feature>
<feature type="compositionally biased region" description="Polar residues" evidence="1">
    <location>
        <begin position="170"/>
        <end position="181"/>
    </location>
</feature>
<dbReference type="AlphaFoldDB" id="A0A0M4FS50"/>
<accession>A0A0M4FS50</accession>
<sequence>MLFKLLLVVGLTAAIASAGRGSDQRDQRGGRDHSHDSHHGSTEGGRRDRETTDPLFAKFMETTKKCVNDLLPQSGLEQRDQQALLEMIKPMHVLQREHSTDQSGRQHAQHTFTPPYKCSPQGELLTISPAEVYVTSMGKHLDATDKVSQRAKAQKVFRDALPCMEEIFKNQPSPNQKSLSGQPGGPRRTHHSTSTERPRTP</sequence>
<feature type="region of interest" description="Disordered" evidence="1">
    <location>
        <begin position="96"/>
        <end position="120"/>
    </location>
</feature>
<evidence type="ECO:0000313" key="3">
    <source>
        <dbReference type="EMBL" id="ALC78841.1"/>
    </source>
</evidence>
<evidence type="ECO:0000256" key="2">
    <source>
        <dbReference type="SAM" id="SignalP"/>
    </source>
</evidence>
<feature type="compositionally biased region" description="Basic and acidic residues" evidence="1">
    <location>
        <begin position="22"/>
        <end position="51"/>
    </location>
</feature>
<name>A0A0M4FS50_9ACAR</name>
<feature type="compositionally biased region" description="Polar residues" evidence="1">
    <location>
        <begin position="101"/>
        <end position="112"/>
    </location>
</feature>
<organism evidence="3">
    <name type="scientific">Dermanyssus gallinae</name>
    <dbReference type="NCBI Taxonomy" id="34641"/>
    <lineage>
        <taxon>Eukaryota</taxon>
        <taxon>Metazoa</taxon>
        <taxon>Ecdysozoa</taxon>
        <taxon>Arthropoda</taxon>
        <taxon>Chelicerata</taxon>
        <taxon>Arachnida</taxon>
        <taxon>Acari</taxon>
        <taxon>Parasitiformes</taxon>
        <taxon>Mesostigmata</taxon>
        <taxon>Gamasina</taxon>
        <taxon>Dermanyssoidea</taxon>
        <taxon>Dermanyssidae</taxon>
        <taxon>Dermanyssus</taxon>
    </lineage>
</organism>
<feature type="chain" id="PRO_5005794380" evidence="2">
    <location>
        <begin position="19"/>
        <end position="201"/>
    </location>
</feature>
<feature type="region of interest" description="Disordered" evidence="1">
    <location>
        <begin position="167"/>
        <end position="201"/>
    </location>
</feature>
<reference evidence="3" key="1">
    <citation type="journal article" date="2015" name="Int. J. Parasitol.">
        <title>Identification and evaluation of vaccine candidate antigens from the poultry red mite (Dermanyssus gallinae).</title>
        <authorList>
            <person name="Bartley K."/>
            <person name="Wright H.W."/>
            <person name="Huntley J.F."/>
            <person name="Manson E.D."/>
            <person name="Inglis N.F."/>
            <person name="McLean K."/>
            <person name="Nath M."/>
            <person name="Bartley Y."/>
            <person name="Nisbet A.J."/>
        </authorList>
    </citation>
    <scope>NUCLEOTIDE SEQUENCE</scope>
</reference>
<keyword evidence="2" id="KW-0732">Signal</keyword>